<evidence type="ECO:0000256" key="5">
    <source>
        <dbReference type="ARBA" id="ARBA00022559"/>
    </source>
</evidence>
<dbReference type="EC" id="1.11.1.-" evidence="14"/>
<dbReference type="Gene3D" id="1.10.520.10">
    <property type="match status" value="1"/>
</dbReference>
<evidence type="ECO:0000256" key="7">
    <source>
        <dbReference type="ARBA" id="ARBA00022723"/>
    </source>
</evidence>
<dbReference type="InterPro" id="IPR002207">
    <property type="entry name" value="Peroxidase_I"/>
</dbReference>
<dbReference type="PRINTS" id="PR00458">
    <property type="entry name" value="PEROXIDASE"/>
</dbReference>
<accession>A0A4P9ZHL7</accession>
<evidence type="ECO:0000313" key="16">
    <source>
        <dbReference type="EMBL" id="RKP32656.1"/>
    </source>
</evidence>
<dbReference type="AlphaFoldDB" id="A0A4P9ZHL7"/>
<dbReference type="GO" id="GO:0042744">
    <property type="term" value="P:hydrogen peroxide catabolic process"/>
    <property type="evidence" value="ECO:0007669"/>
    <property type="project" value="TreeGrafter"/>
</dbReference>
<comment type="subcellular location">
    <subcellularLocation>
        <location evidence="3">Mitochondrion intermembrane space</location>
    </subcellularLocation>
    <subcellularLocation>
        <location evidence="2">Mitochondrion matrix</location>
    </subcellularLocation>
</comment>
<dbReference type="FunFam" id="1.10.520.10:FF:000005">
    <property type="entry name" value="Cytochrome c peroxidase"/>
    <property type="match status" value="1"/>
</dbReference>
<evidence type="ECO:0000256" key="13">
    <source>
        <dbReference type="ARBA" id="ARBA00049265"/>
    </source>
</evidence>
<dbReference type="GO" id="GO:0000302">
    <property type="term" value="P:response to reactive oxygen species"/>
    <property type="evidence" value="ECO:0007669"/>
    <property type="project" value="TreeGrafter"/>
</dbReference>
<dbReference type="GO" id="GO:0005758">
    <property type="term" value="C:mitochondrial intermembrane space"/>
    <property type="evidence" value="ECO:0007669"/>
    <property type="project" value="UniProtKB-SubCell"/>
</dbReference>
<dbReference type="Proteomes" id="UP000268321">
    <property type="component" value="Unassembled WGS sequence"/>
</dbReference>
<protein>
    <recommendedName>
        <fullName evidence="14">Peroxidase</fullName>
        <ecNumber evidence="14">1.11.1.-</ecNumber>
    </recommendedName>
</protein>
<dbReference type="PRINTS" id="PR00459">
    <property type="entry name" value="ASPEROXIDASE"/>
</dbReference>
<dbReference type="InterPro" id="IPR010255">
    <property type="entry name" value="Haem_peroxidase_sf"/>
</dbReference>
<dbReference type="Gene3D" id="1.10.420.10">
    <property type="entry name" value="Peroxidase, domain 2"/>
    <property type="match status" value="1"/>
</dbReference>
<keyword evidence="6" id="KW-0349">Heme</keyword>
<dbReference type="GO" id="GO:0004130">
    <property type="term" value="F:cytochrome-c peroxidase activity"/>
    <property type="evidence" value="ECO:0007669"/>
    <property type="project" value="UniProtKB-EC"/>
</dbReference>
<dbReference type="EMBL" id="ML004430">
    <property type="protein sequence ID" value="RKP32656.1"/>
    <property type="molecule type" value="Genomic_DNA"/>
</dbReference>
<organism evidence="16 17">
    <name type="scientific">Metschnikowia bicuspidata</name>
    <dbReference type="NCBI Taxonomy" id="27322"/>
    <lineage>
        <taxon>Eukaryota</taxon>
        <taxon>Fungi</taxon>
        <taxon>Dikarya</taxon>
        <taxon>Ascomycota</taxon>
        <taxon>Saccharomycotina</taxon>
        <taxon>Pichiomycetes</taxon>
        <taxon>Metschnikowiaceae</taxon>
        <taxon>Metschnikowia</taxon>
    </lineage>
</organism>
<dbReference type="FunFam" id="1.10.420.10:FF:000009">
    <property type="entry name" value="Ascorbate peroxidase"/>
    <property type="match status" value="1"/>
</dbReference>
<keyword evidence="8" id="KW-0809">Transit peptide</keyword>
<dbReference type="Pfam" id="PF00141">
    <property type="entry name" value="peroxidase"/>
    <property type="match status" value="1"/>
</dbReference>
<evidence type="ECO:0000256" key="3">
    <source>
        <dbReference type="ARBA" id="ARBA00004569"/>
    </source>
</evidence>
<reference evidence="17" key="1">
    <citation type="journal article" date="2018" name="Nat. Microbiol.">
        <title>Leveraging single-cell genomics to expand the fungal tree of life.</title>
        <authorList>
            <person name="Ahrendt S.R."/>
            <person name="Quandt C.A."/>
            <person name="Ciobanu D."/>
            <person name="Clum A."/>
            <person name="Salamov A."/>
            <person name="Andreopoulos B."/>
            <person name="Cheng J.F."/>
            <person name="Woyke T."/>
            <person name="Pelin A."/>
            <person name="Henrissat B."/>
            <person name="Reynolds N.K."/>
            <person name="Benny G.L."/>
            <person name="Smith M.E."/>
            <person name="James T.Y."/>
            <person name="Grigoriev I.V."/>
        </authorList>
    </citation>
    <scope>NUCLEOTIDE SEQUENCE [LARGE SCALE GENOMIC DNA]</scope>
    <source>
        <strain evidence="17">Baker2002</strain>
    </source>
</reference>
<comment type="function">
    <text evidence="1">Destroys radicals which are normally produced within the cells and which are toxic to biological systems.</text>
</comment>
<dbReference type="GO" id="GO:0034599">
    <property type="term" value="P:cellular response to oxidative stress"/>
    <property type="evidence" value="ECO:0007669"/>
    <property type="project" value="InterPro"/>
</dbReference>
<sequence length="348" mass="38554">MLLGLAGAAGLALYVTSNEKQSSSRNSYSYSSYTNGSNNNGGNRNFLKAFSFGASATSVRHACAPEGKSYEDFQKVYNDIAEKVRDEDDADQGAGRYGLLVRLSWHASGTYDKKSGTGGSYGGTMLYLPESTDGDNAGLEVGRDFLAEFQEKYPWISRGDLWTLGGVVAVQEAGGPRVPWRAGRVNCTDRSQVPQNGRLPDGAQGAPHIRDVFGKYGFNDEETVALIGAHCLGRCHTWRSGFDGPWGPSPNMFTNDYFVRLLQEWRVRDWDGPKQYEDLETKSFMMLPSDIALKEDSKFLKTVKKYAESQDAFFADFSKAYVKLLENGVTFAKGAPYHEFKTLDEQEE</sequence>
<proteinExistence type="inferred from homology"/>
<evidence type="ECO:0000256" key="14">
    <source>
        <dbReference type="RuleBase" id="RU363051"/>
    </source>
</evidence>
<dbReference type="InterPro" id="IPR002016">
    <property type="entry name" value="Haem_peroxidase"/>
</dbReference>
<evidence type="ECO:0000256" key="8">
    <source>
        <dbReference type="ARBA" id="ARBA00022946"/>
    </source>
</evidence>
<comment type="subunit">
    <text evidence="12">Forms a one-to-one complex with cytochrome c.</text>
</comment>
<feature type="domain" description="Plant heme peroxidase family profile" evidence="15">
    <location>
        <begin position="156"/>
        <end position="341"/>
    </location>
</feature>
<evidence type="ECO:0000256" key="12">
    <source>
        <dbReference type="ARBA" id="ARBA00038574"/>
    </source>
</evidence>
<comment type="catalytic activity">
    <reaction evidence="13">
        <text>2 Fe(II)-[cytochrome c] + H2O2 + 2 H(+) = 2 Fe(III)-[cytochrome c] + 2 H2O</text>
        <dbReference type="Rhea" id="RHEA:16581"/>
        <dbReference type="Rhea" id="RHEA-COMP:10350"/>
        <dbReference type="Rhea" id="RHEA-COMP:14399"/>
        <dbReference type="ChEBI" id="CHEBI:15377"/>
        <dbReference type="ChEBI" id="CHEBI:15378"/>
        <dbReference type="ChEBI" id="CHEBI:16240"/>
        <dbReference type="ChEBI" id="CHEBI:29033"/>
        <dbReference type="ChEBI" id="CHEBI:29034"/>
        <dbReference type="EC" id="1.11.1.5"/>
    </reaction>
</comment>
<keyword evidence="10" id="KW-0408">Iron</keyword>
<evidence type="ECO:0000256" key="1">
    <source>
        <dbReference type="ARBA" id="ARBA00003917"/>
    </source>
</evidence>
<evidence type="ECO:0000256" key="10">
    <source>
        <dbReference type="ARBA" id="ARBA00023004"/>
    </source>
</evidence>
<keyword evidence="17" id="KW-1185">Reference proteome</keyword>
<dbReference type="InterPro" id="IPR044831">
    <property type="entry name" value="Ccp1-like"/>
</dbReference>
<keyword evidence="11" id="KW-0496">Mitochondrion</keyword>
<evidence type="ECO:0000256" key="9">
    <source>
        <dbReference type="ARBA" id="ARBA00023002"/>
    </source>
</evidence>
<dbReference type="GO" id="GO:0005759">
    <property type="term" value="C:mitochondrial matrix"/>
    <property type="evidence" value="ECO:0007669"/>
    <property type="project" value="UniProtKB-SubCell"/>
</dbReference>
<keyword evidence="5 14" id="KW-0575">Peroxidase</keyword>
<keyword evidence="9 14" id="KW-0560">Oxidoreductase</keyword>
<dbReference type="GO" id="GO:0046872">
    <property type="term" value="F:metal ion binding"/>
    <property type="evidence" value="ECO:0007669"/>
    <property type="project" value="UniProtKB-UniRule"/>
</dbReference>
<evidence type="ECO:0000256" key="4">
    <source>
        <dbReference type="ARBA" id="ARBA00005997"/>
    </source>
</evidence>
<dbReference type="PANTHER" id="PTHR31356:SF58">
    <property type="entry name" value="CYTOCHROME C PEROXIDASE, MITOCHONDRIAL"/>
    <property type="match status" value="1"/>
</dbReference>
<dbReference type="GO" id="GO:0020037">
    <property type="term" value="F:heme binding"/>
    <property type="evidence" value="ECO:0007669"/>
    <property type="project" value="UniProtKB-UniRule"/>
</dbReference>
<dbReference type="PROSITE" id="PS50873">
    <property type="entry name" value="PEROXIDASE_4"/>
    <property type="match status" value="1"/>
</dbReference>
<dbReference type="PANTHER" id="PTHR31356">
    <property type="entry name" value="THYLAKOID LUMENAL 29 KDA PROTEIN, CHLOROPLASTIC-RELATED"/>
    <property type="match status" value="1"/>
</dbReference>
<evidence type="ECO:0000313" key="17">
    <source>
        <dbReference type="Proteomes" id="UP000268321"/>
    </source>
</evidence>
<gene>
    <name evidence="16" type="ORF">METBISCDRAFT_11712</name>
</gene>
<evidence type="ECO:0000256" key="2">
    <source>
        <dbReference type="ARBA" id="ARBA00004305"/>
    </source>
</evidence>
<keyword evidence="7" id="KW-0479">Metal-binding</keyword>
<evidence type="ECO:0000256" key="11">
    <source>
        <dbReference type="ARBA" id="ARBA00023128"/>
    </source>
</evidence>
<dbReference type="OrthoDB" id="2859658at2759"/>
<evidence type="ECO:0000259" key="15">
    <source>
        <dbReference type="PROSITE" id="PS50873"/>
    </source>
</evidence>
<dbReference type="SUPFAM" id="SSF48113">
    <property type="entry name" value="Heme-dependent peroxidases"/>
    <property type="match status" value="1"/>
</dbReference>
<name>A0A4P9ZHL7_9ASCO</name>
<evidence type="ECO:0000256" key="6">
    <source>
        <dbReference type="ARBA" id="ARBA00022617"/>
    </source>
</evidence>
<comment type="similarity">
    <text evidence="4">Belongs to the peroxidase family. Cytochrome c peroxidase subfamily.</text>
</comment>